<name>A0A699S2G3_TANCI</name>
<feature type="region of interest" description="Disordered" evidence="1">
    <location>
        <begin position="1"/>
        <end position="106"/>
    </location>
</feature>
<feature type="non-terminal residue" evidence="2">
    <location>
        <position position="106"/>
    </location>
</feature>
<reference evidence="2" key="1">
    <citation type="journal article" date="2019" name="Sci. Rep.">
        <title>Draft genome of Tanacetum cinerariifolium, the natural source of mosquito coil.</title>
        <authorList>
            <person name="Yamashiro T."/>
            <person name="Shiraishi A."/>
            <person name="Satake H."/>
            <person name="Nakayama K."/>
        </authorList>
    </citation>
    <scope>NUCLEOTIDE SEQUENCE</scope>
</reference>
<evidence type="ECO:0000256" key="1">
    <source>
        <dbReference type="SAM" id="MobiDB-lite"/>
    </source>
</evidence>
<accession>A0A699S2G3</accession>
<feature type="compositionally biased region" description="Basic and acidic residues" evidence="1">
    <location>
        <begin position="66"/>
        <end position="90"/>
    </location>
</feature>
<feature type="compositionally biased region" description="Polar residues" evidence="1">
    <location>
        <begin position="10"/>
        <end position="33"/>
    </location>
</feature>
<dbReference type="AlphaFoldDB" id="A0A699S2G3"/>
<proteinExistence type="predicted"/>
<protein>
    <submittedName>
        <fullName evidence="2">Helicase protein MOM1-like</fullName>
    </submittedName>
</protein>
<keyword evidence="2" id="KW-0067">ATP-binding</keyword>
<gene>
    <name evidence="2" type="ORF">Tci_863590</name>
</gene>
<keyword evidence="2" id="KW-0547">Nucleotide-binding</keyword>
<evidence type="ECO:0000313" key="2">
    <source>
        <dbReference type="EMBL" id="GFC91620.1"/>
    </source>
</evidence>
<dbReference type="GO" id="GO:0004386">
    <property type="term" value="F:helicase activity"/>
    <property type="evidence" value="ECO:0007669"/>
    <property type="project" value="UniProtKB-KW"/>
</dbReference>
<dbReference type="EMBL" id="BKCJ011132799">
    <property type="protein sequence ID" value="GFC91620.1"/>
    <property type="molecule type" value="Genomic_DNA"/>
</dbReference>
<keyword evidence="2" id="KW-0347">Helicase</keyword>
<comment type="caution">
    <text evidence="2">The sequence shown here is derived from an EMBL/GenBank/DDBJ whole genome shotgun (WGS) entry which is preliminary data.</text>
</comment>
<sequence>MAKRKDAPSSVLTRSGRKTSTGKQATTNPLNTRKSPRFQKQMAPTPSTVKKKPQKSEKQMGSAPLRRSERGKNHVDVHASNVKSREKSTDISEQSAEEGSRDSNGG</sequence>
<organism evidence="2">
    <name type="scientific">Tanacetum cinerariifolium</name>
    <name type="common">Dalmatian daisy</name>
    <name type="synonym">Chrysanthemum cinerariifolium</name>
    <dbReference type="NCBI Taxonomy" id="118510"/>
    <lineage>
        <taxon>Eukaryota</taxon>
        <taxon>Viridiplantae</taxon>
        <taxon>Streptophyta</taxon>
        <taxon>Embryophyta</taxon>
        <taxon>Tracheophyta</taxon>
        <taxon>Spermatophyta</taxon>
        <taxon>Magnoliopsida</taxon>
        <taxon>eudicotyledons</taxon>
        <taxon>Gunneridae</taxon>
        <taxon>Pentapetalae</taxon>
        <taxon>asterids</taxon>
        <taxon>campanulids</taxon>
        <taxon>Asterales</taxon>
        <taxon>Asteraceae</taxon>
        <taxon>Asteroideae</taxon>
        <taxon>Anthemideae</taxon>
        <taxon>Anthemidinae</taxon>
        <taxon>Tanacetum</taxon>
    </lineage>
</organism>
<keyword evidence="2" id="KW-0378">Hydrolase</keyword>